<dbReference type="InterPro" id="IPR004869">
    <property type="entry name" value="MMPL_dom"/>
</dbReference>
<comment type="subcellular location">
    <subcellularLocation>
        <location evidence="1">Cell membrane</location>
        <topology evidence="1">Multi-pass membrane protein</topology>
    </subcellularLocation>
</comment>
<feature type="transmembrane region" description="Helical" evidence="7">
    <location>
        <begin position="227"/>
        <end position="260"/>
    </location>
</feature>
<reference evidence="9 10" key="1">
    <citation type="submission" date="2020-11" db="EMBL/GenBank/DDBJ databases">
        <title>Streptomyces spirodelae sp. nov., isolated from duckweed.</title>
        <authorList>
            <person name="Saimee Y."/>
            <person name="Duangmal K."/>
        </authorList>
    </citation>
    <scope>NUCLEOTIDE SEQUENCE [LARGE SCALE GENOMIC DNA]</scope>
    <source>
        <strain evidence="9 10">S16-07</strain>
    </source>
</reference>
<dbReference type="Pfam" id="PF03176">
    <property type="entry name" value="MMPL"/>
    <property type="match status" value="2"/>
</dbReference>
<dbReference type="PANTHER" id="PTHR33406:SF13">
    <property type="entry name" value="MEMBRANE PROTEIN YDFJ"/>
    <property type="match status" value="1"/>
</dbReference>
<keyword evidence="5 7" id="KW-0472">Membrane</keyword>
<evidence type="ECO:0000256" key="1">
    <source>
        <dbReference type="ARBA" id="ARBA00004651"/>
    </source>
</evidence>
<evidence type="ECO:0000256" key="2">
    <source>
        <dbReference type="ARBA" id="ARBA00022475"/>
    </source>
</evidence>
<feature type="domain" description="Membrane transport protein MMPL" evidence="8">
    <location>
        <begin position="444"/>
        <end position="748"/>
    </location>
</feature>
<evidence type="ECO:0000256" key="5">
    <source>
        <dbReference type="ARBA" id="ARBA00023136"/>
    </source>
</evidence>
<keyword evidence="2" id="KW-1003">Cell membrane</keyword>
<comment type="caution">
    <text evidence="9">The sequence shown here is derived from an EMBL/GenBank/DDBJ whole genome shotgun (WGS) entry which is preliminary data.</text>
</comment>
<feature type="transmembrane region" description="Helical" evidence="7">
    <location>
        <begin position="346"/>
        <end position="372"/>
    </location>
</feature>
<dbReference type="RefSeq" id="WP_209242805.1">
    <property type="nucleotide sequence ID" value="NZ_JADKMA010000201.1"/>
</dbReference>
<dbReference type="Proteomes" id="UP001519064">
    <property type="component" value="Unassembled WGS sequence"/>
</dbReference>
<evidence type="ECO:0000256" key="7">
    <source>
        <dbReference type="SAM" id="Phobius"/>
    </source>
</evidence>
<evidence type="ECO:0000313" key="9">
    <source>
        <dbReference type="EMBL" id="MBO8195577.1"/>
    </source>
</evidence>
<evidence type="ECO:0000313" key="10">
    <source>
        <dbReference type="Proteomes" id="UP001519064"/>
    </source>
</evidence>
<organism evidence="9 10">
    <name type="scientific">Streptomyces oryzae</name>
    <dbReference type="NCBI Taxonomy" id="1434886"/>
    <lineage>
        <taxon>Bacteria</taxon>
        <taxon>Bacillati</taxon>
        <taxon>Actinomycetota</taxon>
        <taxon>Actinomycetes</taxon>
        <taxon>Kitasatosporales</taxon>
        <taxon>Streptomycetaceae</taxon>
        <taxon>Streptomyces</taxon>
    </lineage>
</organism>
<keyword evidence="3 7" id="KW-0812">Transmembrane</keyword>
<protein>
    <submittedName>
        <fullName evidence="9">MMPL family transporter</fullName>
    </submittedName>
</protein>
<feature type="transmembrane region" description="Helical" evidence="7">
    <location>
        <begin position="51"/>
        <end position="71"/>
    </location>
</feature>
<feature type="transmembrane region" description="Helical" evidence="7">
    <location>
        <begin position="574"/>
        <end position="591"/>
    </location>
</feature>
<evidence type="ECO:0000256" key="6">
    <source>
        <dbReference type="SAM" id="MobiDB-lite"/>
    </source>
</evidence>
<sequence length="771" mass="80199">MLPKSKSVHSPPDSTGPGAGTVASEPSERAEPSERRSVVEAVAGWSARHRAMAITGWLVLVVVAVLSSTVATGDAARSVDPGEAGRAEQLVDAQGSGGSIRENVLIRARGGSREFAADPELRAATEQLVAELRRAPGAVREIGSPLQAQGRRWISKDGSSGLVTFEIAGPDGRFAAHYAAAVRAVQRVREHHPGVRLDQAGDHSLSQAVNEGIKDDFKRAETTSLPLTVLVLLAVFGSLVAAGIPLLLSATTVAAAFGLLQLVGHWVPFNSAASSIVLLIGMAVGIDYSLFSLRRVREERAAGHDVREALRITARTSGHTVVASGLTVMVCMTGLLFTGVDVFKGLTAGTVLVVGLAVLGAVTVLPALLAALGDRVDKARIPWLGRRRIAARESHFWGRVAGAVARRPVPAGAAAALALLVMALPALGIRLQDAAVTASLPPGVSAAVDAATHMQKQFPGAATAARVVIDRTDGAPADTPQVREAIDELHRQAADSGGALREPITAVPVGGAMVVRVPLAGAVTDPAADRALGTLRDHALPAALGGMEGVEYAVGGKTAMPHDFAQRVNSRTPVVFAFILGLAFLLLMVVFRSLTIPLASILLNLLSIGAAYGVLAWVFQDGNLESLLGFNSYGGVVSWLPLFMFIILFGLSMDYHIFILSRIRERWLGGAEPREAVVGGIAASAGVVSGAALIMIGVFSVFLTLSAIEYKMLGLGMASAILIDATVVRGVLLPAVMSLLGERAWWLPAQLRRSPGSSAPPVPGSGTREAG</sequence>
<feature type="compositionally biased region" description="Basic and acidic residues" evidence="6">
    <location>
        <begin position="26"/>
        <end position="36"/>
    </location>
</feature>
<dbReference type="PANTHER" id="PTHR33406">
    <property type="entry name" value="MEMBRANE PROTEIN MJ1562-RELATED"/>
    <property type="match status" value="1"/>
</dbReference>
<dbReference type="Gene3D" id="1.20.1640.10">
    <property type="entry name" value="Multidrug efflux transporter AcrB transmembrane domain"/>
    <property type="match status" value="2"/>
</dbReference>
<feature type="transmembrane region" description="Helical" evidence="7">
    <location>
        <begin position="321"/>
        <end position="340"/>
    </location>
</feature>
<evidence type="ECO:0000256" key="3">
    <source>
        <dbReference type="ARBA" id="ARBA00022692"/>
    </source>
</evidence>
<feature type="transmembrane region" description="Helical" evidence="7">
    <location>
        <begin position="639"/>
        <end position="660"/>
    </location>
</feature>
<accession>A0ABS3XKP4</accession>
<feature type="transmembrane region" description="Helical" evidence="7">
    <location>
        <begin position="272"/>
        <end position="291"/>
    </location>
</feature>
<dbReference type="InterPro" id="IPR050545">
    <property type="entry name" value="Mycobact_MmpL"/>
</dbReference>
<keyword evidence="10" id="KW-1185">Reference proteome</keyword>
<feature type="transmembrane region" description="Helical" evidence="7">
    <location>
        <begin position="409"/>
        <end position="429"/>
    </location>
</feature>
<feature type="region of interest" description="Disordered" evidence="6">
    <location>
        <begin position="1"/>
        <end position="36"/>
    </location>
</feature>
<dbReference type="SUPFAM" id="SSF82866">
    <property type="entry name" value="Multidrug efflux transporter AcrB transmembrane domain"/>
    <property type="match status" value="2"/>
</dbReference>
<evidence type="ECO:0000259" key="8">
    <source>
        <dbReference type="Pfam" id="PF03176"/>
    </source>
</evidence>
<name>A0ABS3XKP4_9ACTN</name>
<feature type="transmembrane region" description="Helical" evidence="7">
    <location>
        <begin position="681"/>
        <end position="705"/>
    </location>
</feature>
<dbReference type="EMBL" id="JADKMA010000201">
    <property type="protein sequence ID" value="MBO8195577.1"/>
    <property type="molecule type" value="Genomic_DNA"/>
</dbReference>
<proteinExistence type="predicted"/>
<evidence type="ECO:0000256" key="4">
    <source>
        <dbReference type="ARBA" id="ARBA00022989"/>
    </source>
</evidence>
<gene>
    <name evidence="9" type="ORF">ITI46_28585</name>
</gene>
<feature type="transmembrane region" description="Helical" evidence="7">
    <location>
        <begin position="717"/>
        <end position="740"/>
    </location>
</feature>
<keyword evidence="4 7" id="KW-1133">Transmembrane helix</keyword>
<feature type="transmembrane region" description="Helical" evidence="7">
    <location>
        <begin position="598"/>
        <end position="619"/>
    </location>
</feature>
<feature type="domain" description="Membrane transport protein MMPL" evidence="8">
    <location>
        <begin position="117"/>
        <end position="410"/>
    </location>
</feature>